<accession>A0A3N4I470</accession>
<evidence type="ECO:0000256" key="1">
    <source>
        <dbReference type="SAM" id="MobiDB-lite"/>
    </source>
</evidence>
<keyword evidence="3" id="KW-1185">Reference proteome</keyword>
<name>A0A3N4I470_ASCIM</name>
<feature type="compositionally biased region" description="Polar residues" evidence="1">
    <location>
        <begin position="297"/>
        <end position="314"/>
    </location>
</feature>
<gene>
    <name evidence="2" type="ORF">BJ508DRAFT_330895</name>
</gene>
<evidence type="ECO:0000313" key="3">
    <source>
        <dbReference type="Proteomes" id="UP000275078"/>
    </source>
</evidence>
<dbReference type="EMBL" id="ML119740">
    <property type="protein sequence ID" value="RPA76644.1"/>
    <property type="molecule type" value="Genomic_DNA"/>
</dbReference>
<protein>
    <submittedName>
        <fullName evidence="2">Uncharacterized protein</fullName>
    </submittedName>
</protein>
<dbReference type="AlphaFoldDB" id="A0A3N4I470"/>
<organism evidence="2 3">
    <name type="scientific">Ascobolus immersus RN42</name>
    <dbReference type="NCBI Taxonomy" id="1160509"/>
    <lineage>
        <taxon>Eukaryota</taxon>
        <taxon>Fungi</taxon>
        <taxon>Dikarya</taxon>
        <taxon>Ascomycota</taxon>
        <taxon>Pezizomycotina</taxon>
        <taxon>Pezizomycetes</taxon>
        <taxon>Pezizales</taxon>
        <taxon>Ascobolaceae</taxon>
        <taxon>Ascobolus</taxon>
    </lineage>
</organism>
<feature type="compositionally biased region" description="Basic and acidic residues" evidence="1">
    <location>
        <begin position="280"/>
        <end position="291"/>
    </location>
</feature>
<reference evidence="2 3" key="1">
    <citation type="journal article" date="2018" name="Nat. Ecol. Evol.">
        <title>Pezizomycetes genomes reveal the molecular basis of ectomycorrhizal truffle lifestyle.</title>
        <authorList>
            <person name="Murat C."/>
            <person name="Payen T."/>
            <person name="Noel B."/>
            <person name="Kuo A."/>
            <person name="Morin E."/>
            <person name="Chen J."/>
            <person name="Kohler A."/>
            <person name="Krizsan K."/>
            <person name="Balestrini R."/>
            <person name="Da Silva C."/>
            <person name="Montanini B."/>
            <person name="Hainaut M."/>
            <person name="Levati E."/>
            <person name="Barry K.W."/>
            <person name="Belfiori B."/>
            <person name="Cichocki N."/>
            <person name="Clum A."/>
            <person name="Dockter R.B."/>
            <person name="Fauchery L."/>
            <person name="Guy J."/>
            <person name="Iotti M."/>
            <person name="Le Tacon F."/>
            <person name="Lindquist E.A."/>
            <person name="Lipzen A."/>
            <person name="Malagnac F."/>
            <person name="Mello A."/>
            <person name="Molinier V."/>
            <person name="Miyauchi S."/>
            <person name="Poulain J."/>
            <person name="Riccioni C."/>
            <person name="Rubini A."/>
            <person name="Sitrit Y."/>
            <person name="Splivallo R."/>
            <person name="Traeger S."/>
            <person name="Wang M."/>
            <person name="Zifcakova L."/>
            <person name="Wipf D."/>
            <person name="Zambonelli A."/>
            <person name="Paolocci F."/>
            <person name="Nowrousian M."/>
            <person name="Ottonello S."/>
            <person name="Baldrian P."/>
            <person name="Spatafora J.W."/>
            <person name="Henrissat B."/>
            <person name="Nagy L.G."/>
            <person name="Aury J.M."/>
            <person name="Wincker P."/>
            <person name="Grigoriev I.V."/>
            <person name="Bonfante P."/>
            <person name="Martin F.M."/>
        </authorList>
    </citation>
    <scope>NUCLEOTIDE SEQUENCE [LARGE SCALE GENOMIC DNA]</scope>
    <source>
        <strain evidence="2 3">RN42</strain>
    </source>
</reference>
<feature type="region of interest" description="Disordered" evidence="1">
    <location>
        <begin position="280"/>
        <end position="349"/>
    </location>
</feature>
<evidence type="ECO:0000313" key="2">
    <source>
        <dbReference type="EMBL" id="RPA76644.1"/>
    </source>
</evidence>
<feature type="compositionally biased region" description="Basic and acidic residues" evidence="1">
    <location>
        <begin position="335"/>
        <end position="344"/>
    </location>
</feature>
<proteinExistence type="predicted"/>
<dbReference type="Proteomes" id="UP000275078">
    <property type="component" value="Unassembled WGS sequence"/>
</dbReference>
<sequence length="613" mass="70226">MHPLISTHYPVESGAMINTVQVGYLDPAVTYKHTFSASTTVVEVMCQFEAYCYNFFELQDAGWLARGGASEAYSIGTKCLGDVIQQLSPTDTLTNIKVKRAMDRRDEPQDGPLRICLRMDGRPLLTSITAPIPEIDDRRHQHLTPLCLSRSAIEVEFIYYEQGDRVRYDLPYNECFTIEAFRVPETLTAIKSEALQAISNQINMDGFKLILNTLVQVQGSPWYIQEKAGSQFYTVVLLFTPKVVNRRKPSFLLLARSKTLQKQRAERTIRLQIAEELVKEEERERQRSNKKEKNRKSQPVQRKPSSSSLKTSMTEAPVTTPISDIAESSKAVDPVSEKVDRSQEQDENTTPFEMVDRRGKRIKSLRPAEIPARNRVRRRFEARSADSEDVQNDPRFILLVDRLNSAVDAAEIKEVARHIVEFAVFRDEEMRSRLHALEDYIDEVETHDDPLYNRDLCDKAADILSKIAFGKYFNDLKILHAGRKGAYTALVQELGARFGFDKNEIEGFDLKALITQALRLKQSPPKAITTLRTTGMPSSERKSTREQQDAAWDANIAEWHAIKEELKALEKDDDKLTEWKDAMARALKLWAQRDAIMRGQLDGIERWVERRRV</sequence>